<protein>
    <submittedName>
        <fullName evidence="1">Uncharacterized protein</fullName>
    </submittedName>
</protein>
<dbReference type="EMBL" id="ML210153">
    <property type="protein sequence ID" value="TFK28885.1"/>
    <property type="molecule type" value="Genomic_DNA"/>
</dbReference>
<sequence length="223" mass="26230">MLNHQDHVFLFASLGSKDPSTARKVHIRRLYDIFQLSVARRDFQRARRAWSILVRCKEVDWAAMWTTGLLLLGDAPQDDECSTLKLDYLRAMMLQKLEQRETILQEVILRFIHRRQYKEALNELELYLPAFPFQDNPVLHTYAGLLALYIGQPPPEQKGRHAVFHGTFDPIAIRESQSHFEHALTRDPDNVVARGFIDSVVRLLYIYMMHSKWSDRCFISYLR</sequence>
<dbReference type="PANTHER" id="PTHR28244">
    <property type="entry name" value="RNA POLYMERASE I-SPECIFIC TRANSCRIPTION INITIATION FACTOR RRN11"/>
    <property type="match status" value="1"/>
</dbReference>
<keyword evidence="2" id="KW-1185">Reference proteome</keyword>
<dbReference type="PANTHER" id="PTHR28244:SF1">
    <property type="entry name" value="RNA POLYMERASE I-SPECIFIC TRANSCRIPTION INITIATION FACTOR RRN11"/>
    <property type="match status" value="1"/>
</dbReference>
<reference evidence="1 2" key="1">
    <citation type="journal article" date="2019" name="Nat. Ecol. Evol.">
        <title>Megaphylogeny resolves global patterns of mushroom evolution.</title>
        <authorList>
            <person name="Varga T."/>
            <person name="Krizsan K."/>
            <person name="Foldi C."/>
            <person name="Dima B."/>
            <person name="Sanchez-Garcia M."/>
            <person name="Sanchez-Ramirez S."/>
            <person name="Szollosi G.J."/>
            <person name="Szarkandi J.G."/>
            <person name="Papp V."/>
            <person name="Albert L."/>
            <person name="Andreopoulos W."/>
            <person name="Angelini C."/>
            <person name="Antonin V."/>
            <person name="Barry K.W."/>
            <person name="Bougher N.L."/>
            <person name="Buchanan P."/>
            <person name="Buyck B."/>
            <person name="Bense V."/>
            <person name="Catcheside P."/>
            <person name="Chovatia M."/>
            <person name="Cooper J."/>
            <person name="Damon W."/>
            <person name="Desjardin D."/>
            <person name="Finy P."/>
            <person name="Geml J."/>
            <person name="Haridas S."/>
            <person name="Hughes K."/>
            <person name="Justo A."/>
            <person name="Karasinski D."/>
            <person name="Kautmanova I."/>
            <person name="Kiss B."/>
            <person name="Kocsube S."/>
            <person name="Kotiranta H."/>
            <person name="LaButti K.M."/>
            <person name="Lechner B.E."/>
            <person name="Liimatainen K."/>
            <person name="Lipzen A."/>
            <person name="Lukacs Z."/>
            <person name="Mihaltcheva S."/>
            <person name="Morgado L.N."/>
            <person name="Niskanen T."/>
            <person name="Noordeloos M.E."/>
            <person name="Ohm R.A."/>
            <person name="Ortiz-Santana B."/>
            <person name="Ovrebo C."/>
            <person name="Racz N."/>
            <person name="Riley R."/>
            <person name="Savchenko A."/>
            <person name="Shiryaev A."/>
            <person name="Soop K."/>
            <person name="Spirin V."/>
            <person name="Szebenyi C."/>
            <person name="Tomsovsky M."/>
            <person name="Tulloss R.E."/>
            <person name="Uehling J."/>
            <person name="Grigoriev I.V."/>
            <person name="Vagvolgyi C."/>
            <person name="Papp T."/>
            <person name="Martin F.M."/>
            <person name="Miettinen O."/>
            <person name="Hibbett D.S."/>
            <person name="Nagy L.G."/>
        </authorList>
    </citation>
    <scope>NUCLEOTIDE SEQUENCE [LARGE SCALE GENOMIC DNA]</scope>
    <source>
        <strain evidence="1 2">CBS 121175</strain>
    </source>
</reference>
<dbReference type="GO" id="GO:0070860">
    <property type="term" value="C:RNA polymerase I core factor complex"/>
    <property type="evidence" value="ECO:0007669"/>
    <property type="project" value="TreeGrafter"/>
</dbReference>
<dbReference type="STRING" id="230819.A0A5C3L870"/>
<dbReference type="OrthoDB" id="2159786at2759"/>
<accession>A0A5C3L870</accession>
<dbReference type="GO" id="GO:0001164">
    <property type="term" value="F:RNA polymerase I core promoter sequence-specific DNA binding"/>
    <property type="evidence" value="ECO:0007669"/>
    <property type="project" value="InterPro"/>
</dbReference>
<dbReference type="Pfam" id="PF04090">
    <property type="entry name" value="Rrn11"/>
    <property type="match status" value="1"/>
</dbReference>
<dbReference type="InterPro" id="IPR007224">
    <property type="entry name" value="TIF_Rrn11"/>
</dbReference>
<dbReference type="GO" id="GO:0001181">
    <property type="term" value="F:RNA polymerase I general transcription initiation factor activity"/>
    <property type="evidence" value="ECO:0007669"/>
    <property type="project" value="InterPro"/>
</dbReference>
<dbReference type="GO" id="GO:0017025">
    <property type="term" value="F:TBP-class protein binding"/>
    <property type="evidence" value="ECO:0007669"/>
    <property type="project" value="TreeGrafter"/>
</dbReference>
<organism evidence="1 2">
    <name type="scientific">Coprinopsis marcescibilis</name>
    <name type="common">Agaric fungus</name>
    <name type="synonym">Psathyrella marcescibilis</name>
    <dbReference type="NCBI Taxonomy" id="230819"/>
    <lineage>
        <taxon>Eukaryota</taxon>
        <taxon>Fungi</taxon>
        <taxon>Dikarya</taxon>
        <taxon>Basidiomycota</taxon>
        <taxon>Agaricomycotina</taxon>
        <taxon>Agaricomycetes</taxon>
        <taxon>Agaricomycetidae</taxon>
        <taxon>Agaricales</taxon>
        <taxon>Agaricineae</taxon>
        <taxon>Psathyrellaceae</taxon>
        <taxon>Coprinopsis</taxon>
    </lineage>
</organism>
<gene>
    <name evidence="1" type="ORF">FA15DRAFT_583830</name>
</gene>
<dbReference type="InterPro" id="IPR053029">
    <property type="entry name" value="RNA_pol_I-specific_init_factor"/>
</dbReference>
<evidence type="ECO:0000313" key="1">
    <source>
        <dbReference type="EMBL" id="TFK28885.1"/>
    </source>
</evidence>
<dbReference type="Proteomes" id="UP000307440">
    <property type="component" value="Unassembled WGS sequence"/>
</dbReference>
<proteinExistence type="predicted"/>
<dbReference type="AlphaFoldDB" id="A0A5C3L870"/>
<name>A0A5C3L870_COPMA</name>
<evidence type="ECO:0000313" key="2">
    <source>
        <dbReference type="Proteomes" id="UP000307440"/>
    </source>
</evidence>
<dbReference type="GO" id="GO:0042790">
    <property type="term" value="P:nucleolar large rRNA transcription by RNA polymerase I"/>
    <property type="evidence" value="ECO:0007669"/>
    <property type="project" value="TreeGrafter"/>
</dbReference>